<feature type="transmembrane region" description="Helical" evidence="6">
    <location>
        <begin position="145"/>
        <end position="167"/>
    </location>
</feature>
<keyword evidence="4 6" id="KW-1133">Transmembrane helix</keyword>
<sequence>MNKVAKGSLIFTISTVLSKGISFFLLPIYLAHLTLAQYGTVGYIQVIINLMFNVVILGFHGSQTRLIHDKNIDQGTLLFTLNIFLVLESLLCFAIFWIGGGLLFHDTLGIEPSFPPLLALGIVVLMIFNQMSITYFTAHKNFLKAAIIETSIFLTSAALIILLVVFQEKGINGYFIAIIIAQAISALIYGASYLKHFKPKFKFKYLKESLLLGVPTLFHLLGLYLNNSADRFVLAKYLSMEDLGIYNLGYTLASVMSYMIIAINKAWTPTYFSLMNETNGKVNTLINNYYDIWVLGLGFATLIGISIIPFVIEWFAPDIYTNSIGITIIILLAYYNYGIYTYFVNSIFFFKKNKFLPFLTLLSGLINVFLNIIYIPLFGIMAAAVSTLISFLVLMLCVIVFSRYFFKQAYSYNFIIYFYIVSLCSAFVHFGIEDNYRSLLMNSSLIIVSIGLVYYMRKKPLTKWLNDKFSIQ</sequence>
<gene>
    <name evidence="7" type="ORF">N7E81_05745</name>
</gene>
<feature type="transmembrane region" description="Helical" evidence="6">
    <location>
        <begin position="355"/>
        <end position="374"/>
    </location>
</feature>
<feature type="transmembrane region" description="Helical" evidence="6">
    <location>
        <begin position="77"/>
        <end position="98"/>
    </location>
</feature>
<evidence type="ECO:0000256" key="5">
    <source>
        <dbReference type="ARBA" id="ARBA00023136"/>
    </source>
</evidence>
<evidence type="ECO:0000313" key="7">
    <source>
        <dbReference type="EMBL" id="UXX80600.1"/>
    </source>
</evidence>
<feature type="transmembrane region" description="Helical" evidence="6">
    <location>
        <begin position="173"/>
        <end position="194"/>
    </location>
</feature>
<organism evidence="7 8">
    <name type="scientific">Reichenbachiella carrageenanivorans</name>
    <dbReference type="NCBI Taxonomy" id="2979869"/>
    <lineage>
        <taxon>Bacteria</taxon>
        <taxon>Pseudomonadati</taxon>
        <taxon>Bacteroidota</taxon>
        <taxon>Cytophagia</taxon>
        <taxon>Cytophagales</taxon>
        <taxon>Reichenbachiellaceae</taxon>
        <taxon>Reichenbachiella</taxon>
    </lineage>
</organism>
<comment type="subcellular location">
    <subcellularLocation>
        <location evidence="1">Cell membrane</location>
        <topology evidence="1">Multi-pass membrane protein</topology>
    </subcellularLocation>
</comment>
<evidence type="ECO:0000256" key="4">
    <source>
        <dbReference type="ARBA" id="ARBA00022989"/>
    </source>
</evidence>
<feature type="transmembrane region" description="Helical" evidence="6">
    <location>
        <begin position="380"/>
        <end position="402"/>
    </location>
</feature>
<evidence type="ECO:0000313" key="8">
    <source>
        <dbReference type="Proteomes" id="UP001062165"/>
    </source>
</evidence>
<reference evidence="7" key="1">
    <citation type="submission" date="2022-10" db="EMBL/GenBank/DDBJ databases">
        <title>Comparative genomics and taxonomic characterization of three novel marine species of genus Reichenbachiella exhibiting antioxidant and polysaccharide degradation activities.</title>
        <authorList>
            <person name="Muhammad N."/>
            <person name="Lee Y.-J."/>
            <person name="Ko J."/>
            <person name="Kim S.-G."/>
        </authorList>
    </citation>
    <scope>NUCLEOTIDE SEQUENCE</scope>
    <source>
        <strain evidence="7">Wsw4-B4</strain>
    </source>
</reference>
<dbReference type="InterPro" id="IPR002797">
    <property type="entry name" value="Polysacc_synth"/>
</dbReference>
<dbReference type="PANTHER" id="PTHR30250:SF11">
    <property type="entry name" value="O-ANTIGEN TRANSPORTER-RELATED"/>
    <property type="match status" value="1"/>
</dbReference>
<keyword evidence="5 6" id="KW-0472">Membrane</keyword>
<feature type="transmembrane region" description="Helical" evidence="6">
    <location>
        <begin position="324"/>
        <end position="343"/>
    </location>
</feature>
<dbReference type="EMBL" id="CP106735">
    <property type="protein sequence ID" value="UXX80600.1"/>
    <property type="molecule type" value="Genomic_DNA"/>
</dbReference>
<feature type="transmembrane region" description="Helical" evidence="6">
    <location>
        <begin position="35"/>
        <end position="56"/>
    </location>
</feature>
<feature type="transmembrane region" description="Helical" evidence="6">
    <location>
        <begin position="414"/>
        <end position="432"/>
    </location>
</feature>
<evidence type="ECO:0000256" key="1">
    <source>
        <dbReference type="ARBA" id="ARBA00004651"/>
    </source>
</evidence>
<keyword evidence="3 6" id="KW-0812">Transmembrane</keyword>
<feature type="transmembrane region" description="Helical" evidence="6">
    <location>
        <begin position="7"/>
        <end position="29"/>
    </location>
</feature>
<dbReference type="RefSeq" id="WP_263052330.1">
    <property type="nucleotide sequence ID" value="NZ_CP106735.1"/>
</dbReference>
<evidence type="ECO:0000256" key="6">
    <source>
        <dbReference type="SAM" id="Phobius"/>
    </source>
</evidence>
<feature type="transmembrane region" description="Helical" evidence="6">
    <location>
        <begin position="118"/>
        <end position="138"/>
    </location>
</feature>
<name>A0ABY6D9N8_9BACT</name>
<feature type="transmembrane region" description="Helical" evidence="6">
    <location>
        <begin position="438"/>
        <end position="456"/>
    </location>
</feature>
<dbReference type="InterPro" id="IPR050833">
    <property type="entry name" value="Poly_Biosynth_Transport"/>
</dbReference>
<dbReference type="Proteomes" id="UP001062165">
    <property type="component" value="Chromosome"/>
</dbReference>
<dbReference type="Pfam" id="PF01943">
    <property type="entry name" value="Polysacc_synt"/>
    <property type="match status" value="1"/>
</dbReference>
<protein>
    <submittedName>
        <fullName evidence="7">Oligosaccharide flippase family protein</fullName>
    </submittedName>
</protein>
<accession>A0ABY6D9N8</accession>
<keyword evidence="2" id="KW-1003">Cell membrane</keyword>
<dbReference type="PANTHER" id="PTHR30250">
    <property type="entry name" value="PST FAMILY PREDICTED COLANIC ACID TRANSPORTER"/>
    <property type="match status" value="1"/>
</dbReference>
<feature type="transmembrane region" description="Helical" evidence="6">
    <location>
        <begin position="245"/>
        <end position="267"/>
    </location>
</feature>
<feature type="transmembrane region" description="Helical" evidence="6">
    <location>
        <begin position="206"/>
        <end position="225"/>
    </location>
</feature>
<keyword evidence="8" id="KW-1185">Reference proteome</keyword>
<proteinExistence type="predicted"/>
<evidence type="ECO:0000256" key="3">
    <source>
        <dbReference type="ARBA" id="ARBA00022692"/>
    </source>
</evidence>
<feature type="transmembrane region" description="Helical" evidence="6">
    <location>
        <begin position="288"/>
        <end position="312"/>
    </location>
</feature>
<evidence type="ECO:0000256" key="2">
    <source>
        <dbReference type="ARBA" id="ARBA00022475"/>
    </source>
</evidence>